<gene>
    <name evidence="8" type="ORF">I303_05230</name>
    <name evidence="9" type="ORF">I303_105323</name>
</gene>
<dbReference type="Pfam" id="PF23615">
    <property type="entry name" value="Chromo_MIT1"/>
    <property type="match status" value="1"/>
</dbReference>
<feature type="compositionally biased region" description="Basic and acidic residues" evidence="5">
    <location>
        <begin position="193"/>
        <end position="212"/>
    </location>
</feature>
<dbReference type="GO" id="GO:0003682">
    <property type="term" value="F:chromatin binding"/>
    <property type="evidence" value="ECO:0007669"/>
    <property type="project" value="TreeGrafter"/>
</dbReference>
<evidence type="ECO:0000256" key="2">
    <source>
        <dbReference type="ARBA" id="ARBA00022741"/>
    </source>
</evidence>
<dbReference type="OrthoDB" id="5857104at2759"/>
<dbReference type="Gene3D" id="3.40.50.10810">
    <property type="entry name" value="Tandem AAA-ATPase domain"/>
    <property type="match status" value="1"/>
</dbReference>
<evidence type="ECO:0000256" key="3">
    <source>
        <dbReference type="ARBA" id="ARBA00022840"/>
    </source>
</evidence>
<dbReference type="GO" id="GO:0005524">
    <property type="term" value="F:ATP binding"/>
    <property type="evidence" value="ECO:0007669"/>
    <property type="project" value="UniProtKB-KW"/>
</dbReference>
<reference evidence="9" key="3">
    <citation type="submission" date="2024-02" db="EMBL/GenBank/DDBJ databases">
        <title>Comparative genomics of Cryptococcus and Kwoniella reveals pathogenesis evolution and contrasting modes of karyotype evolution via chromosome fusion or intercentromeric recombination.</title>
        <authorList>
            <person name="Coelho M.A."/>
            <person name="David-Palma M."/>
            <person name="Shea T."/>
            <person name="Bowers K."/>
            <person name="McGinley-Smith S."/>
            <person name="Mohammad A.W."/>
            <person name="Gnirke A."/>
            <person name="Yurkov A.M."/>
            <person name="Nowrousian M."/>
            <person name="Sun S."/>
            <person name="Cuomo C.A."/>
            <person name="Heitman J."/>
        </authorList>
    </citation>
    <scope>NUCLEOTIDE SEQUENCE</scope>
    <source>
        <strain evidence="9">CBS 10117</strain>
    </source>
</reference>
<evidence type="ECO:0000256" key="1">
    <source>
        <dbReference type="ARBA" id="ARBA00004123"/>
    </source>
</evidence>
<dbReference type="InterPro" id="IPR016197">
    <property type="entry name" value="Chromo-like_dom_sf"/>
</dbReference>
<dbReference type="Pfam" id="PF00176">
    <property type="entry name" value="SNF2-rel_dom"/>
    <property type="match status" value="1"/>
</dbReference>
<feature type="domain" description="Chromo" evidence="6">
    <location>
        <begin position="314"/>
        <end position="370"/>
    </location>
</feature>
<evidence type="ECO:0000259" key="7">
    <source>
        <dbReference type="PROSITE" id="PS51192"/>
    </source>
</evidence>
<feature type="domain" description="Helicase ATP-binding" evidence="7">
    <location>
        <begin position="634"/>
        <end position="811"/>
    </location>
</feature>
<feature type="region of interest" description="Disordered" evidence="5">
    <location>
        <begin position="188"/>
        <end position="212"/>
    </location>
</feature>
<evidence type="ECO:0000313" key="8">
    <source>
        <dbReference type="EMBL" id="OBR84372.1"/>
    </source>
</evidence>
<name>A0A1A6A2T6_9TREE</name>
<feature type="region of interest" description="Disordered" evidence="5">
    <location>
        <begin position="1"/>
        <end position="56"/>
    </location>
</feature>
<evidence type="ECO:0008006" key="11">
    <source>
        <dbReference type="Google" id="ProtNLM"/>
    </source>
</evidence>
<keyword evidence="3" id="KW-0067">ATP-binding</keyword>
<dbReference type="PROSITE" id="PS50013">
    <property type="entry name" value="CHROMO_2"/>
    <property type="match status" value="1"/>
</dbReference>
<sequence length="899" mass="102408">MVLPAKRKERALSSEEEIMVISESSDPLEGISSDESDYAKPTKNKKKQKAKPNGRNARIRITEDQLYTHRPFCEKCSRGPADDISFRSRNRKKRKTKKDADVLTDDELAETLGGWLECEKCVVSSHWGCIAAPIQKEIITELRQREGSPPPGQRLRRSIAIDESASFVCAKCSLDPACFVCHQDHSNASTAHPGHDPNELQDDDISKEPKKDVKMDVDDVPPVLESETGQKAPITIEEEDQDAIPKFRCIRCKQGVHYQHLTVPRSLGEDPTLPEIAYHYKNRTSEGEAWLCHQCREWIWTVDIVIAWRPSPANAVEPELDVDEKAHWKDPLAREYLVKWTGRGFRHATWVPHPWIQMLSPQKLRNFLEKGPNLDLITDETLAAKGDEMAQPTIANLTAADNQASGRKGHGAEHGTDKKEWNWLGPGPDVDAEKSLPIEWSTIDRVLDIMLLPPRMSAPSGKKRGKRVLSPSPSVSVSIKGSPSPEEAEQNAISPADQMRADHGLRDGQEPPGNMQVEIEEWERLSKRSLEEEDVEEVAGLVTWCFVKWDDLQYDQSTWDTPPPTDSSLYPAFKHALKRYLRARRVDIPVLTARQCRLRDEGAEQAYVPPAQQPDCIVGGTLMPFQMEGFQWLLYKHFRRESCILADDMGLGKTIQIASVLGYLGSNQYKIYPCLVVVPNSTITNWVREFEKWVPHMRVVPYYGEAASRKVISRYELYHKGQQGLAEGLKAHVVLTTYDMITGHEFNRVFGKIPRWEVLCIDEGQRLKSDDSLIFRKLRTLNSVHRILLTGTPLNNNLRELFNLLNFLDPSTFKELEDLEKRFENLNETLITELHEMIKPYILRRIKADVLKLPPKIEIIVPISLTPLQKQVYKGIFEKNSDLIQAILRARKKKLKNAN</sequence>
<dbReference type="SMART" id="SM00487">
    <property type="entry name" value="DEXDc"/>
    <property type="match status" value="1"/>
</dbReference>
<dbReference type="GO" id="GO:0000785">
    <property type="term" value="C:chromatin"/>
    <property type="evidence" value="ECO:0007669"/>
    <property type="project" value="TreeGrafter"/>
</dbReference>
<feature type="compositionally biased region" description="Low complexity" evidence="5">
    <location>
        <begin position="468"/>
        <end position="485"/>
    </location>
</feature>
<dbReference type="Proteomes" id="UP000078595">
    <property type="component" value="Chromosome 6"/>
</dbReference>
<dbReference type="SUPFAM" id="SSF54160">
    <property type="entry name" value="Chromo domain-like"/>
    <property type="match status" value="1"/>
</dbReference>
<dbReference type="KEGG" id="kdj:28968929"/>
<evidence type="ECO:0000259" key="6">
    <source>
        <dbReference type="PROSITE" id="PS50013"/>
    </source>
</evidence>
<keyword evidence="10" id="KW-1185">Reference proteome</keyword>
<dbReference type="EMBL" id="KI894032">
    <property type="protein sequence ID" value="OBR84372.1"/>
    <property type="molecule type" value="Genomic_DNA"/>
</dbReference>
<dbReference type="GO" id="GO:0005634">
    <property type="term" value="C:nucleus"/>
    <property type="evidence" value="ECO:0007669"/>
    <property type="project" value="UniProtKB-SubCell"/>
</dbReference>
<dbReference type="SUPFAM" id="SSF52540">
    <property type="entry name" value="P-loop containing nucleoside triphosphate hydrolases"/>
    <property type="match status" value="1"/>
</dbReference>
<dbReference type="InterPro" id="IPR000953">
    <property type="entry name" value="Chromo/chromo_shadow_dom"/>
</dbReference>
<dbReference type="STRING" id="1296121.A0A1A6A2T6"/>
<dbReference type="CDD" id="cd17919">
    <property type="entry name" value="DEXHc_Snf"/>
    <property type="match status" value="1"/>
</dbReference>
<feature type="compositionally biased region" description="Basic residues" evidence="5">
    <location>
        <begin position="42"/>
        <end position="52"/>
    </location>
</feature>
<proteinExistence type="predicted"/>
<organism evidence="8">
    <name type="scientific">Kwoniella dejecticola CBS 10117</name>
    <dbReference type="NCBI Taxonomy" id="1296121"/>
    <lineage>
        <taxon>Eukaryota</taxon>
        <taxon>Fungi</taxon>
        <taxon>Dikarya</taxon>
        <taxon>Basidiomycota</taxon>
        <taxon>Agaricomycotina</taxon>
        <taxon>Tremellomycetes</taxon>
        <taxon>Tremellales</taxon>
        <taxon>Cryptococcaceae</taxon>
        <taxon>Kwoniella</taxon>
    </lineage>
</organism>
<dbReference type="GO" id="GO:0003677">
    <property type="term" value="F:DNA binding"/>
    <property type="evidence" value="ECO:0007669"/>
    <property type="project" value="TreeGrafter"/>
</dbReference>
<dbReference type="InterPro" id="IPR014001">
    <property type="entry name" value="Helicase_ATP-bd"/>
</dbReference>
<protein>
    <recommendedName>
        <fullName evidence="11">Helicase ATP-binding domain-containing protein</fullName>
    </recommendedName>
</protein>
<accession>A0A1A6A2T6</accession>
<dbReference type="GeneID" id="28968929"/>
<evidence type="ECO:0000256" key="4">
    <source>
        <dbReference type="ARBA" id="ARBA00023242"/>
    </source>
</evidence>
<dbReference type="AlphaFoldDB" id="A0A1A6A2T6"/>
<dbReference type="InterPro" id="IPR056616">
    <property type="entry name" value="Chromo_MIT1"/>
</dbReference>
<feature type="compositionally biased region" description="Basic and acidic residues" evidence="5">
    <location>
        <begin position="410"/>
        <end position="421"/>
    </location>
</feature>
<evidence type="ECO:0000256" key="5">
    <source>
        <dbReference type="SAM" id="MobiDB-lite"/>
    </source>
</evidence>
<dbReference type="Gene3D" id="3.40.50.300">
    <property type="entry name" value="P-loop containing nucleotide triphosphate hydrolases"/>
    <property type="match status" value="1"/>
</dbReference>
<dbReference type="InterPro" id="IPR000330">
    <property type="entry name" value="SNF2_N"/>
</dbReference>
<dbReference type="PROSITE" id="PS51192">
    <property type="entry name" value="HELICASE_ATP_BIND_1"/>
    <property type="match status" value="1"/>
</dbReference>
<dbReference type="EMBL" id="CP144535">
    <property type="protein sequence ID" value="WWC62726.1"/>
    <property type="molecule type" value="Genomic_DNA"/>
</dbReference>
<reference evidence="8" key="1">
    <citation type="submission" date="2013-07" db="EMBL/GenBank/DDBJ databases">
        <title>The Genome Sequence of Cryptococcus dejecticola CBS10117.</title>
        <authorList>
            <consortium name="The Broad Institute Genome Sequencing Platform"/>
            <person name="Cuomo C."/>
            <person name="Litvintseva A."/>
            <person name="Chen Y."/>
            <person name="Heitman J."/>
            <person name="Sun S."/>
            <person name="Springer D."/>
            <person name="Dromer F."/>
            <person name="Young S.K."/>
            <person name="Zeng Q."/>
            <person name="Gargeya S."/>
            <person name="Fitzgerald M."/>
            <person name="Abouelleil A."/>
            <person name="Alvarado L."/>
            <person name="Berlin A.M."/>
            <person name="Chapman S.B."/>
            <person name="Dewar J."/>
            <person name="Goldberg J."/>
            <person name="Griggs A."/>
            <person name="Gujja S."/>
            <person name="Hansen M."/>
            <person name="Howarth C."/>
            <person name="Imamovic A."/>
            <person name="Larimer J."/>
            <person name="McCowan C."/>
            <person name="Murphy C."/>
            <person name="Pearson M."/>
            <person name="Priest M."/>
            <person name="Roberts A."/>
            <person name="Saif S."/>
            <person name="Shea T."/>
            <person name="Sykes S."/>
            <person name="Wortman J."/>
            <person name="Nusbaum C."/>
            <person name="Birren B."/>
        </authorList>
    </citation>
    <scope>NUCLEOTIDE SEQUENCE [LARGE SCALE GENOMIC DNA]</scope>
    <source>
        <strain evidence="8">CBS 10117</strain>
    </source>
</reference>
<dbReference type="InterPro" id="IPR027417">
    <property type="entry name" value="P-loop_NTPase"/>
</dbReference>
<reference evidence="9" key="2">
    <citation type="submission" date="2013-07" db="EMBL/GenBank/DDBJ databases">
        <authorList>
            <consortium name="The Broad Institute Genome Sequencing Platform"/>
            <person name="Cuomo C."/>
            <person name="Litvintseva A."/>
            <person name="Chen Y."/>
            <person name="Heitman J."/>
            <person name="Sun S."/>
            <person name="Springer D."/>
            <person name="Dromer F."/>
            <person name="Young S.K."/>
            <person name="Zeng Q."/>
            <person name="Gargeya S."/>
            <person name="Fitzgerald M."/>
            <person name="Abouelleil A."/>
            <person name="Alvarado L."/>
            <person name="Berlin A.M."/>
            <person name="Chapman S.B."/>
            <person name="Dewar J."/>
            <person name="Goldberg J."/>
            <person name="Griggs A."/>
            <person name="Gujja S."/>
            <person name="Hansen M."/>
            <person name="Howarth C."/>
            <person name="Imamovic A."/>
            <person name="Larimer J."/>
            <person name="McCowan C."/>
            <person name="Murphy C."/>
            <person name="Pearson M."/>
            <person name="Priest M."/>
            <person name="Roberts A."/>
            <person name="Saif S."/>
            <person name="Shea T."/>
            <person name="Sykes S."/>
            <person name="Wortman J."/>
            <person name="Nusbaum C."/>
            <person name="Birren B."/>
        </authorList>
    </citation>
    <scope>NUCLEOTIDE SEQUENCE</scope>
    <source>
        <strain evidence="9">CBS 10117</strain>
    </source>
</reference>
<dbReference type="PANTHER" id="PTHR45623:SF17">
    <property type="entry name" value="CHROMODOMAIN-HELICASE-DNA-BINDING PROTEIN 3-RELATED"/>
    <property type="match status" value="1"/>
</dbReference>
<comment type="subcellular location">
    <subcellularLocation>
        <location evidence="1">Nucleus</location>
    </subcellularLocation>
</comment>
<dbReference type="Gene3D" id="2.40.50.40">
    <property type="match status" value="1"/>
</dbReference>
<feature type="region of interest" description="Disordered" evidence="5">
    <location>
        <begin position="401"/>
        <end position="424"/>
    </location>
</feature>
<dbReference type="GO" id="GO:0016887">
    <property type="term" value="F:ATP hydrolysis activity"/>
    <property type="evidence" value="ECO:0007669"/>
    <property type="project" value="TreeGrafter"/>
</dbReference>
<dbReference type="VEuPathDB" id="FungiDB:I303_05230"/>
<dbReference type="InterPro" id="IPR038718">
    <property type="entry name" value="SNF2-like_sf"/>
</dbReference>
<dbReference type="PANTHER" id="PTHR45623">
    <property type="entry name" value="CHROMODOMAIN-HELICASE-DNA-BINDING PROTEIN 3-RELATED-RELATED"/>
    <property type="match status" value="1"/>
</dbReference>
<keyword evidence="2" id="KW-0547">Nucleotide-binding</keyword>
<dbReference type="RefSeq" id="XP_018262214.1">
    <property type="nucleotide sequence ID" value="XM_018408523.1"/>
</dbReference>
<evidence type="ECO:0000313" key="9">
    <source>
        <dbReference type="EMBL" id="WWC62726.1"/>
    </source>
</evidence>
<dbReference type="GO" id="GO:0140658">
    <property type="term" value="F:ATP-dependent chromatin remodeler activity"/>
    <property type="evidence" value="ECO:0007669"/>
    <property type="project" value="TreeGrafter"/>
</dbReference>
<dbReference type="GO" id="GO:0042393">
    <property type="term" value="F:histone binding"/>
    <property type="evidence" value="ECO:0007669"/>
    <property type="project" value="TreeGrafter"/>
</dbReference>
<keyword evidence="4" id="KW-0539">Nucleus</keyword>
<evidence type="ECO:0000313" key="10">
    <source>
        <dbReference type="Proteomes" id="UP000078595"/>
    </source>
</evidence>
<feature type="region of interest" description="Disordered" evidence="5">
    <location>
        <begin position="455"/>
        <end position="493"/>
    </location>
</feature>